<evidence type="ECO:0000256" key="1">
    <source>
        <dbReference type="SAM" id="SignalP"/>
    </source>
</evidence>
<keyword evidence="1" id="KW-0732">Signal</keyword>
<dbReference type="EMBL" id="GGFJ01012474">
    <property type="protein sequence ID" value="MBW61615.1"/>
    <property type="molecule type" value="Transcribed_RNA"/>
</dbReference>
<feature type="chain" id="PRO_5014733898" evidence="1">
    <location>
        <begin position="17"/>
        <end position="103"/>
    </location>
</feature>
<accession>A0A2M4C8P4</accession>
<dbReference type="AlphaFoldDB" id="A0A2M4C8P4"/>
<evidence type="ECO:0000313" key="2">
    <source>
        <dbReference type="EMBL" id="MBW61615.1"/>
    </source>
</evidence>
<protein>
    <submittedName>
        <fullName evidence="2">Putative secreted protein</fullName>
    </submittedName>
</protein>
<name>A0A2M4C8P4_9DIPT</name>
<reference evidence="2" key="1">
    <citation type="submission" date="2018-01" db="EMBL/GenBank/DDBJ databases">
        <title>An insight into the sialome of Amazonian anophelines.</title>
        <authorList>
            <person name="Ribeiro J.M."/>
            <person name="Scarpassa V."/>
            <person name="Calvo E."/>
        </authorList>
    </citation>
    <scope>NUCLEOTIDE SEQUENCE</scope>
    <source>
        <tissue evidence="2">Salivary glands</tissue>
    </source>
</reference>
<proteinExistence type="predicted"/>
<feature type="signal peptide" evidence="1">
    <location>
        <begin position="1"/>
        <end position="16"/>
    </location>
</feature>
<organism evidence="2">
    <name type="scientific">Anopheles marajoara</name>
    <dbReference type="NCBI Taxonomy" id="58244"/>
    <lineage>
        <taxon>Eukaryota</taxon>
        <taxon>Metazoa</taxon>
        <taxon>Ecdysozoa</taxon>
        <taxon>Arthropoda</taxon>
        <taxon>Hexapoda</taxon>
        <taxon>Insecta</taxon>
        <taxon>Pterygota</taxon>
        <taxon>Neoptera</taxon>
        <taxon>Endopterygota</taxon>
        <taxon>Diptera</taxon>
        <taxon>Nematocera</taxon>
        <taxon>Culicoidea</taxon>
        <taxon>Culicidae</taxon>
        <taxon>Anophelinae</taxon>
        <taxon>Anopheles</taxon>
    </lineage>
</organism>
<sequence>MRMRTMITTMLPRAAAIPVVVARISPSVTSERSLRPTMNGCHLTTIVTRQGNPTRTPMHEATTPLCCHGRHGLDRAPLRHRSVVIVSLVRRDRERLKQLYIKN</sequence>